<sequence length="267" mass="26747">MTTTPALDPGRAAALVDGLVADLAGADVPASVSAHRTLHRSRRAAALGPLVVPVSRMAGLLDALDADRASEPVDLVLVADRGLVEAAEARAVLLDDDRVALLGLHLTLPTDGPLGDSARLTLDSLDFALPAAVGVPAAPGWEQALDVLAEDGAEQALLALTSRGPSAEHVAEFVVACVRRGVSFAVVGAAASAFPGLLAATAAALDGREPAHVAAVLLADDPAVALAVLADADPRAVRRRLTSIGSSDAGGTLAHLVSLGLLAEAEA</sequence>
<reference evidence="2" key="1">
    <citation type="journal article" date="2019" name="Int. J. Syst. Evol. Microbiol.">
        <title>The Global Catalogue of Microorganisms (GCM) 10K type strain sequencing project: providing services to taxonomists for standard genome sequencing and annotation.</title>
        <authorList>
            <consortium name="The Broad Institute Genomics Platform"/>
            <consortium name="The Broad Institute Genome Sequencing Center for Infectious Disease"/>
            <person name="Wu L."/>
            <person name="Ma J."/>
        </authorList>
    </citation>
    <scope>NUCLEOTIDE SEQUENCE [LARGE SCALE GENOMIC DNA]</scope>
    <source>
        <strain evidence="2">CGMCC 4.7317</strain>
    </source>
</reference>
<proteinExistence type="predicted"/>
<organism evidence="1 2">
    <name type="scientific">Longivirga aurantiaca</name>
    <dbReference type="NCBI Taxonomy" id="1837743"/>
    <lineage>
        <taxon>Bacteria</taxon>
        <taxon>Bacillati</taxon>
        <taxon>Actinomycetota</taxon>
        <taxon>Actinomycetes</taxon>
        <taxon>Sporichthyales</taxon>
        <taxon>Sporichthyaceae</taxon>
        <taxon>Longivirga</taxon>
    </lineage>
</organism>
<comment type="caution">
    <text evidence="1">The sequence shown here is derived from an EMBL/GenBank/DDBJ whole genome shotgun (WGS) entry which is preliminary data.</text>
</comment>
<evidence type="ECO:0000313" key="1">
    <source>
        <dbReference type="EMBL" id="MFC6239217.1"/>
    </source>
</evidence>
<name>A0ABW1T4H1_9ACTN</name>
<keyword evidence="2" id="KW-1185">Reference proteome</keyword>
<gene>
    <name evidence="1" type="ORF">ACFQGU_15160</name>
</gene>
<evidence type="ECO:0000313" key="2">
    <source>
        <dbReference type="Proteomes" id="UP001596138"/>
    </source>
</evidence>
<accession>A0ABW1T4H1</accession>
<protein>
    <submittedName>
        <fullName evidence="1">Uncharacterized protein</fullName>
    </submittedName>
</protein>
<dbReference type="RefSeq" id="WP_386768093.1">
    <property type="nucleotide sequence ID" value="NZ_JBHSTI010000008.1"/>
</dbReference>
<dbReference type="Proteomes" id="UP001596138">
    <property type="component" value="Unassembled WGS sequence"/>
</dbReference>
<dbReference type="EMBL" id="JBHSTI010000008">
    <property type="protein sequence ID" value="MFC6239217.1"/>
    <property type="molecule type" value="Genomic_DNA"/>
</dbReference>